<dbReference type="AlphaFoldDB" id="A0A939DQR9"/>
<organism evidence="1 2">
    <name type="scientific">Bowmanella dokdonensis</name>
    <dbReference type="NCBI Taxonomy" id="751969"/>
    <lineage>
        <taxon>Bacteria</taxon>
        <taxon>Pseudomonadati</taxon>
        <taxon>Pseudomonadota</taxon>
        <taxon>Gammaproteobacteria</taxon>
        <taxon>Alteromonadales</taxon>
        <taxon>Alteromonadaceae</taxon>
        <taxon>Bowmanella</taxon>
    </lineage>
</organism>
<protein>
    <submittedName>
        <fullName evidence="1">Transposase</fullName>
    </submittedName>
</protein>
<gene>
    <name evidence="1" type="ORF">J0A66_17430</name>
</gene>
<dbReference type="EMBL" id="JAFKCV010000012">
    <property type="protein sequence ID" value="MBN7827019.1"/>
    <property type="molecule type" value="Genomic_DNA"/>
</dbReference>
<dbReference type="Proteomes" id="UP000664654">
    <property type="component" value="Unassembled WGS sequence"/>
</dbReference>
<proteinExistence type="predicted"/>
<reference evidence="1" key="1">
    <citation type="submission" date="2021-03" db="EMBL/GenBank/DDBJ databases">
        <title>novel species isolated from a fishpond in China.</title>
        <authorList>
            <person name="Lu H."/>
            <person name="Cai Z."/>
        </authorList>
    </citation>
    <scope>NUCLEOTIDE SEQUENCE</scope>
    <source>
        <strain evidence="1">JCM 30855</strain>
    </source>
</reference>
<comment type="caution">
    <text evidence="1">The sequence shown here is derived from an EMBL/GenBank/DDBJ whole genome shotgun (WGS) entry which is preliminary data.</text>
</comment>
<evidence type="ECO:0000313" key="1">
    <source>
        <dbReference type="EMBL" id="MBN7827019.1"/>
    </source>
</evidence>
<name>A0A939DQR9_9ALTE</name>
<accession>A0A939DQR9</accession>
<sequence>MVDDPADYSWSSYQSNGLGKRVKLLTPHPQYLKLGKTDEERQSCYRELFRYQVEGKLLDDIRKAANKGLVLGSKRFVEEVEALTGKRLREGKRGRRVGWRKERDLV</sequence>
<keyword evidence="2" id="KW-1185">Reference proteome</keyword>
<evidence type="ECO:0000313" key="2">
    <source>
        <dbReference type="Proteomes" id="UP000664654"/>
    </source>
</evidence>